<evidence type="ECO:0000256" key="2">
    <source>
        <dbReference type="ARBA" id="ARBA00022737"/>
    </source>
</evidence>
<proteinExistence type="predicted"/>
<feature type="chain" id="PRO_5019091273" description="RAWUL domain-containing protein" evidence="3">
    <location>
        <begin position="23"/>
        <end position="134"/>
    </location>
</feature>
<dbReference type="Proteomes" id="UP000015105">
    <property type="component" value="Chromosome 5D"/>
</dbReference>
<keyword evidence="1" id="KW-0853">WD repeat</keyword>
<dbReference type="GO" id="GO:0043130">
    <property type="term" value="F:ubiquitin binding"/>
    <property type="evidence" value="ECO:0007669"/>
    <property type="project" value="TreeGrafter"/>
</dbReference>
<evidence type="ECO:0000256" key="1">
    <source>
        <dbReference type="ARBA" id="ARBA00022574"/>
    </source>
</evidence>
<dbReference type="CDD" id="cd17041">
    <property type="entry name" value="Ubl_WDR48"/>
    <property type="match status" value="1"/>
</dbReference>
<feature type="signal peptide" evidence="3">
    <location>
        <begin position="1"/>
        <end position="22"/>
    </location>
</feature>
<reference evidence="5" key="1">
    <citation type="journal article" date="2014" name="Science">
        <title>Ancient hybridizations among the ancestral genomes of bread wheat.</title>
        <authorList>
            <consortium name="International Wheat Genome Sequencing Consortium,"/>
            <person name="Marcussen T."/>
            <person name="Sandve S.R."/>
            <person name="Heier L."/>
            <person name="Spannagl M."/>
            <person name="Pfeifer M."/>
            <person name="Jakobsen K.S."/>
            <person name="Wulff B.B."/>
            <person name="Steuernagel B."/>
            <person name="Mayer K.F."/>
            <person name="Olsen O.A."/>
        </authorList>
    </citation>
    <scope>NUCLEOTIDE SEQUENCE [LARGE SCALE GENOMIC DNA]</scope>
    <source>
        <strain evidence="5">cv. AL8/78</strain>
    </source>
</reference>
<keyword evidence="2" id="KW-0677">Repeat</keyword>
<name>A0A453K812_AEGTS</name>
<dbReference type="InterPro" id="IPR051246">
    <property type="entry name" value="WDR48"/>
</dbReference>
<dbReference type="PANTHER" id="PTHR19862:SF14">
    <property type="entry name" value="WD REPEAT-CONTAINING PROTEIN 48"/>
    <property type="match status" value="1"/>
</dbReference>
<dbReference type="GO" id="GO:0000724">
    <property type="term" value="P:double-strand break repair via homologous recombination"/>
    <property type="evidence" value="ECO:0007669"/>
    <property type="project" value="TreeGrafter"/>
</dbReference>
<dbReference type="Gramene" id="AET5Gv20337000.18">
    <property type="protein sequence ID" value="AET5Gv20337000.18"/>
    <property type="gene ID" value="AET5Gv20337000"/>
</dbReference>
<evidence type="ECO:0000313" key="4">
    <source>
        <dbReference type="EnsemblPlants" id="AET5Gv20337000.18"/>
    </source>
</evidence>
<evidence type="ECO:0000256" key="3">
    <source>
        <dbReference type="SAM" id="SignalP"/>
    </source>
</evidence>
<dbReference type="AlphaFoldDB" id="A0A453K812"/>
<protein>
    <recommendedName>
        <fullName evidence="6">RAWUL domain-containing protein</fullName>
    </recommendedName>
</protein>
<sequence length="134" mass="14870">MFLTLLLLLKCRCGFYLHPAEGSPAPNITQGKLSAPRILRVLKVANYVVEKLVLEKPLDGSPDSTFAMGLTSGTSALDSSSRPGLKPWQKLKPSVEILCNNQVLSPEMSLATVRTYIWKKPEDLILNYRVVQSR</sequence>
<accession>A0A453K812</accession>
<reference evidence="4" key="5">
    <citation type="journal article" date="2021" name="G3 (Bethesda)">
        <title>Aegilops tauschii genome assembly Aet v5.0 features greater sequence contiguity and improved annotation.</title>
        <authorList>
            <person name="Wang L."/>
            <person name="Zhu T."/>
            <person name="Rodriguez J.C."/>
            <person name="Deal K.R."/>
            <person name="Dubcovsky J."/>
            <person name="McGuire P.E."/>
            <person name="Lux T."/>
            <person name="Spannagl M."/>
            <person name="Mayer K.F.X."/>
            <person name="Baldrich P."/>
            <person name="Meyers B.C."/>
            <person name="Huo N."/>
            <person name="Gu Y.Q."/>
            <person name="Zhou H."/>
            <person name="Devos K.M."/>
            <person name="Bennetzen J.L."/>
            <person name="Unver T."/>
            <person name="Budak H."/>
            <person name="Gulick P.J."/>
            <person name="Galiba G."/>
            <person name="Kalapos B."/>
            <person name="Nelson D.R."/>
            <person name="Li P."/>
            <person name="You F.M."/>
            <person name="Luo M.C."/>
            <person name="Dvorak J."/>
        </authorList>
    </citation>
    <scope>NUCLEOTIDE SEQUENCE [LARGE SCALE GENOMIC DNA]</scope>
    <source>
        <strain evidence="4">cv. AL8/78</strain>
    </source>
</reference>
<keyword evidence="5" id="KW-1185">Reference proteome</keyword>
<dbReference type="InterPro" id="IPR021772">
    <property type="entry name" value="WDR48/Bun107"/>
</dbReference>
<reference evidence="5" key="2">
    <citation type="journal article" date="2017" name="Nat. Plants">
        <title>The Aegilops tauschii genome reveals multiple impacts of transposons.</title>
        <authorList>
            <person name="Zhao G."/>
            <person name="Zou C."/>
            <person name="Li K."/>
            <person name="Wang K."/>
            <person name="Li T."/>
            <person name="Gao L."/>
            <person name="Zhang X."/>
            <person name="Wang H."/>
            <person name="Yang Z."/>
            <person name="Liu X."/>
            <person name="Jiang W."/>
            <person name="Mao L."/>
            <person name="Kong X."/>
            <person name="Jiao Y."/>
            <person name="Jia J."/>
        </authorList>
    </citation>
    <scope>NUCLEOTIDE SEQUENCE [LARGE SCALE GENOMIC DNA]</scope>
    <source>
        <strain evidence="5">cv. AL8/78</strain>
    </source>
</reference>
<organism evidence="4 5">
    <name type="scientific">Aegilops tauschii subsp. strangulata</name>
    <name type="common">Goatgrass</name>
    <dbReference type="NCBI Taxonomy" id="200361"/>
    <lineage>
        <taxon>Eukaryota</taxon>
        <taxon>Viridiplantae</taxon>
        <taxon>Streptophyta</taxon>
        <taxon>Embryophyta</taxon>
        <taxon>Tracheophyta</taxon>
        <taxon>Spermatophyta</taxon>
        <taxon>Magnoliopsida</taxon>
        <taxon>Liliopsida</taxon>
        <taxon>Poales</taxon>
        <taxon>Poaceae</taxon>
        <taxon>BOP clade</taxon>
        <taxon>Pooideae</taxon>
        <taxon>Triticodae</taxon>
        <taxon>Triticeae</taxon>
        <taxon>Triticinae</taxon>
        <taxon>Aegilops</taxon>
    </lineage>
</organism>
<dbReference type="Gene3D" id="3.10.20.90">
    <property type="entry name" value="Phosphatidylinositol 3-kinase Catalytic Subunit, Chain A, domain 1"/>
    <property type="match status" value="1"/>
</dbReference>
<reference evidence="4" key="3">
    <citation type="journal article" date="2017" name="Nature">
        <title>Genome sequence of the progenitor of the wheat D genome Aegilops tauschii.</title>
        <authorList>
            <person name="Luo M.C."/>
            <person name="Gu Y.Q."/>
            <person name="Puiu D."/>
            <person name="Wang H."/>
            <person name="Twardziok S.O."/>
            <person name="Deal K.R."/>
            <person name="Huo N."/>
            <person name="Zhu T."/>
            <person name="Wang L."/>
            <person name="Wang Y."/>
            <person name="McGuire P.E."/>
            <person name="Liu S."/>
            <person name="Long H."/>
            <person name="Ramasamy R.K."/>
            <person name="Rodriguez J.C."/>
            <person name="Van S.L."/>
            <person name="Yuan L."/>
            <person name="Wang Z."/>
            <person name="Xia Z."/>
            <person name="Xiao L."/>
            <person name="Anderson O.D."/>
            <person name="Ouyang S."/>
            <person name="Liang Y."/>
            <person name="Zimin A.V."/>
            <person name="Pertea G."/>
            <person name="Qi P."/>
            <person name="Bennetzen J.L."/>
            <person name="Dai X."/>
            <person name="Dawson M.W."/>
            <person name="Muller H.G."/>
            <person name="Kugler K."/>
            <person name="Rivarola-Duarte L."/>
            <person name="Spannagl M."/>
            <person name="Mayer K.F.X."/>
            <person name="Lu F.H."/>
            <person name="Bevan M.W."/>
            <person name="Leroy P."/>
            <person name="Li P."/>
            <person name="You F.M."/>
            <person name="Sun Q."/>
            <person name="Liu Z."/>
            <person name="Lyons E."/>
            <person name="Wicker T."/>
            <person name="Salzberg S.L."/>
            <person name="Devos K.M."/>
            <person name="Dvorak J."/>
        </authorList>
    </citation>
    <scope>NUCLEOTIDE SEQUENCE [LARGE SCALE GENOMIC DNA]</scope>
    <source>
        <strain evidence="4">cv. AL8/78</strain>
    </source>
</reference>
<dbReference type="PANTHER" id="PTHR19862">
    <property type="entry name" value="WD REPEAT-CONTAINING PROTEIN 48"/>
    <property type="match status" value="1"/>
</dbReference>
<keyword evidence="3" id="KW-0732">Signal</keyword>
<dbReference type="EnsemblPlants" id="AET5Gv20337000.18">
    <property type="protein sequence ID" value="AET5Gv20337000.18"/>
    <property type="gene ID" value="AET5Gv20337000"/>
</dbReference>
<dbReference type="Pfam" id="PF11816">
    <property type="entry name" value="DUF3337"/>
    <property type="match status" value="1"/>
</dbReference>
<evidence type="ECO:0000313" key="5">
    <source>
        <dbReference type="Proteomes" id="UP000015105"/>
    </source>
</evidence>
<reference evidence="4" key="4">
    <citation type="submission" date="2019-03" db="UniProtKB">
        <authorList>
            <consortium name="EnsemblPlants"/>
        </authorList>
    </citation>
    <scope>IDENTIFICATION</scope>
</reference>
<evidence type="ECO:0008006" key="6">
    <source>
        <dbReference type="Google" id="ProtNLM"/>
    </source>
</evidence>